<dbReference type="Proteomes" id="UP000518300">
    <property type="component" value="Unassembled WGS sequence"/>
</dbReference>
<sequence>MATSSAKLKLPAGPSRHVYDVIVLGSQLGGALAAALLAKRNHRVLLVEHDGMGPGYEHGGYVLPYAPFVAPPLKTMPTVEEALNELGLAATVQRSLRPHVPDLQLLLPKNRLDLHADTARRKAEAARELGDEGEALLGALAGAAAQHESTDEFFKAAPPLPPDGFFEGWNLKKLIKAHPGLEATPRLAGDSASLKLVRGMLPFVSHLENPESPLSLTRPLSQVLSSPSFFSGGREGLRELLSRRVAELGGDVLGRDSPSGFIVEELTFDGNKFAGMKLLRSDTVYRASCLVAATDAGGLRRLVTDKKHHRGLLEHLDQSSTKSLLFTVNWVVPEAALPRGLGELALVDTGDQELGPLLLQVHLARTAPGPGKESKEVEGVRVVCAGVFVPASYRDLGEEHLQGVANRIDEHLDALMPFTAQHRLLRSAPYLDAGGVRGSRLMPHPLYSFETEAFLGVTGLAQRTPAKNVLLASREVLPGLGLEGELLAGVRAARMVQEMLKKKDPLKG</sequence>
<name>A0A848LLJ8_9BACT</name>
<dbReference type="InterPro" id="IPR036188">
    <property type="entry name" value="FAD/NAD-bd_sf"/>
</dbReference>
<dbReference type="EMBL" id="JABBJJ010000141">
    <property type="protein sequence ID" value="NMO18533.1"/>
    <property type="molecule type" value="Genomic_DNA"/>
</dbReference>
<dbReference type="Gene3D" id="3.50.50.60">
    <property type="entry name" value="FAD/NAD(P)-binding domain"/>
    <property type="match status" value="1"/>
</dbReference>
<proteinExistence type="predicted"/>
<keyword evidence="2" id="KW-1185">Reference proteome</keyword>
<accession>A0A848LLJ8</accession>
<gene>
    <name evidence="1" type="ORF">HG543_27255</name>
</gene>
<comment type="caution">
    <text evidence="1">The sequence shown here is derived from an EMBL/GenBank/DDBJ whole genome shotgun (WGS) entry which is preliminary data.</text>
</comment>
<dbReference type="SUPFAM" id="SSF51905">
    <property type="entry name" value="FAD/NAD(P)-binding domain"/>
    <property type="match status" value="1"/>
</dbReference>
<dbReference type="Pfam" id="PF13450">
    <property type="entry name" value="NAD_binding_8"/>
    <property type="match status" value="1"/>
</dbReference>
<protein>
    <submittedName>
        <fullName evidence="1">Desaturase</fullName>
    </submittedName>
</protein>
<evidence type="ECO:0000313" key="2">
    <source>
        <dbReference type="Proteomes" id="UP000518300"/>
    </source>
</evidence>
<reference evidence="1 2" key="1">
    <citation type="submission" date="2020-04" db="EMBL/GenBank/DDBJ databases">
        <title>Draft genome of Pyxidicoccus fallax type strain.</title>
        <authorList>
            <person name="Whitworth D.E."/>
        </authorList>
    </citation>
    <scope>NUCLEOTIDE SEQUENCE [LARGE SCALE GENOMIC DNA]</scope>
    <source>
        <strain evidence="1 2">DSM 14698</strain>
    </source>
</reference>
<dbReference type="RefSeq" id="WP_169347798.1">
    <property type="nucleotide sequence ID" value="NZ_JABBJJ010000141.1"/>
</dbReference>
<dbReference type="AlphaFoldDB" id="A0A848LLJ8"/>
<organism evidence="1 2">
    <name type="scientific">Pyxidicoccus fallax</name>
    <dbReference type="NCBI Taxonomy" id="394095"/>
    <lineage>
        <taxon>Bacteria</taxon>
        <taxon>Pseudomonadati</taxon>
        <taxon>Myxococcota</taxon>
        <taxon>Myxococcia</taxon>
        <taxon>Myxococcales</taxon>
        <taxon>Cystobacterineae</taxon>
        <taxon>Myxococcaceae</taxon>
        <taxon>Pyxidicoccus</taxon>
    </lineage>
</organism>
<evidence type="ECO:0000313" key="1">
    <source>
        <dbReference type="EMBL" id="NMO18533.1"/>
    </source>
</evidence>